<reference evidence="6 7" key="1">
    <citation type="submission" date="2020-12" db="EMBL/GenBank/DDBJ databases">
        <title>Metabolic potential, ecology and presence of endohyphal bacteria is reflected in genomic diversity of Mucoromycotina.</title>
        <authorList>
            <person name="Muszewska A."/>
            <person name="Okrasinska A."/>
            <person name="Steczkiewicz K."/>
            <person name="Drgas O."/>
            <person name="Orlowska M."/>
            <person name="Perlinska-Lenart U."/>
            <person name="Aleksandrzak-Piekarczyk T."/>
            <person name="Szatraj K."/>
            <person name="Zielenkiewicz U."/>
            <person name="Pilsyk S."/>
            <person name="Malc E."/>
            <person name="Mieczkowski P."/>
            <person name="Kruszewska J.S."/>
            <person name="Biernat P."/>
            <person name="Pawlowska J."/>
        </authorList>
    </citation>
    <scope>NUCLEOTIDE SEQUENCE [LARGE SCALE GENOMIC DNA]</scope>
    <source>
        <strain evidence="6 7">CBS 142.35</strain>
    </source>
</reference>
<comment type="cofactor">
    <cofactor evidence="1">
        <name>FAD</name>
        <dbReference type="ChEBI" id="CHEBI:57692"/>
    </cofactor>
</comment>
<dbReference type="GO" id="GO:0016709">
    <property type="term" value="F:oxidoreductase activity, acting on paired donors, with incorporation or reduction of molecular oxygen, NAD(P)H as one donor, and incorporation of one atom of oxygen"/>
    <property type="evidence" value="ECO:0007669"/>
    <property type="project" value="UniProtKB-ARBA"/>
</dbReference>
<dbReference type="Proteomes" id="UP000646827">
    <property type="component" value="Unassembled WGS sequence"/>
</dbReference>
<dbReference type="GO" id="GO:0071949">
    <property type="term" value="F:FAD binding"/>
    <property type="evidence" value="ECO:0007669"/>
    <property type="project" value="InterPro"/>
</dbReference>
<proteinExistence type="predicted"/>
<dbReference type="InterPro" id="IPR050641">
    <property type="entry name" value="RIFMO-like"/>
</dbReference>
<dbReference type="Pfam" id="PF01494">
    <property type="entry name" value="FAD_binding_3"/>
    <property type="match status" value="1"/>
</dbReference>
<sequence>MVNNIIEKVDVLISGAGPTGLYFALRMAAMGHTFKIVEARESATTETRALGVHPRTLETLQHRKLVNTMLKRAFVVQGTRIMLKGELVAEMSMEGDTVYPYLTCIPQSETENGFIDELGYENITWHTQLVSYKQEKEGVEALIKDLHTGKEEVVHARYIIGADGTHSAVRKLDPTWTYEGYSVGTKFAVGDVYLSGKDIENLDPFRANIFLHSDGIVGGIPLGTDDQNKHLYRVFGNLGPYEVTHEKKSTHGINHDSTLTLEELQKLINIRAAPLEIKITEPQDLGIFHINERKANGFRRNSAFVIGDAAHCHSPAGGQGMNLGLQDADNLSWKLSMVLNGSSSDPEKLLDSYNLEREPIDAATMKATGVASKYMFGSGVILCKFILPYVLSFPRITKPIYSSLMQLNTRIPKNSPILFQSTTTTVSATGLIEPGEFLRETIPLRKRLIKDDIEHITLHHLLQNPLSQYTIMWISSRASRYPASDLTKDFWIKFNNTFGTTTSVVKSLIIESAHHTRKHKLPNYVTYQDYYENSFWLEDHCDEPKSVSNRVGLDKVIENNKDGVPPAAIVILRPDLYVAYSGL</sequence>
<name>A0A8H7SFN0_9FUNG</name>
<dbReference type="PRINTS" id="PR00420">
    <property type="entry name" value="RNGMNOXGNASE"/>
</dbReference>
<dbReference type="AlphaFoldDB" id="A0A8H7SFN0"/>
<feature type="non-terminal residue" evidence="6">
    <location>
        <position position="1"/>
    </location>
</feature>
<evidence type="ECO:0000256" key="4">
    <source>
        <dbReference type="ARBA" id="ARBA00023002"/>
    </source>
</evidence>
<protein>
    <recommendedName>
        <fullName evidence="5">FAD-binding domain-containing protein</fullName>
    </recommendedName>
</protein>
<dbReference type="PANTHER" id="PTHR43004:SF19">
    <property type="entry name" value="BINDING MONOOXYGENASE, PUTATIVE (JCVI)-RELATED"/>
    <property type="match status" value="1"/>
</dbReference>
<dbReference type="SUPFAM" id="SSF51905">
    <property type="entry name" value="FAD/NAD(P)-binding domain"/>
    <property type="match status" value="1"/>
</dbReference>
<dbReference type="OrthoDB" id="2690153at2759"/>
<comment type="caution">
    <text evidence="6">The sequence shown here is derived from an EMBL/GenBank/DDBJ whole genome shotgun (WGS) entry which is preliminary data.</text>
</comment>
<feature type="domain" description="FAD-binding" evidence="5">
    <location>
        <begin position="8"/>
        <end position="366"/>
    </location>
</feature>
<keyword evidence="4" id="KW-0560">Oxidoreductase</keyword>
<organism evidence="6 7">
    <name type="scientific">Circinella minor</name>
    <dbReference type="NCBI Taxonomy" id="1195481"/>
    <lineage>
        <taxon>Eukaryota</taxon>
        <taxon>Fungi</taxon>
        <taxon>Fungi incertae sedis</taxon>
        <taxon>Mucoromycota</taxon>
        <taxon>Mucoromycotina</taxon>
        <taxon>Mucoromycetes</taxon>
        <taxon>Mucorales</taxon>
        <taxon>Lichtheimiaceae</taxon>
        <taxon>Circinella</taxon>
    </lineage>
</organism>
<evidence type="ECO:0000313" key="7">
    <source>
        <dbReference type="Proteomes" id="UP000646827"/>
    </source>
</evidence>
<evidence type="ECO:0000259" key="5">
    <source>
        <dbReference type="Pfam" id="PF01494"/>
    </source>
</evidence>
<dbReference type="InterPro" id="IPR036188">
    <property type="entry name" value="FAD/NAD-bd_sf"/>
</dbReference>
<keyword evidence="7" id="KW-1185">Reference proteome</keyword>
<accession>A0A8H7SFN0</accession>
<evidence type="ECO:0000256" key="3">
    <source>
        <dbReference type="ARBA" id="ARBA00022827"/>
    </source>
</evidence>
<dbReference type="InterPro" id="IPR002938">
    <property type="entry name" value="FAD-bd"/>
</dbReference>
<evidence type="ECO:0000256" key="2">
    <source>
        <dbReference type="ARBA" id="ARBA00022630"/>
    </source>
</evidence>
<gene>
    <name evidence="6" type="ORF">INT45_004311</name>
</gene>
<dbReference type="Gene3D" id="3.50.50.60">
    <property type="entry name" value="FAD/NAD(P)-binding domain"/>
    <property type="match status" value="1"/>
</dbReference>
<evidence type="ECO:0000256" key="1">
    <source>
        <dbReference type="ARBA" id="ARBA00001974"/>
    </source>
</evidence>
<keyword evidence="2" id="KW-0285">Flavoprotein</keyword>
<dbReference type="Gene3D" id="3.30.70.2450">
    <property type="match status" value="1"/>
</dbReference>
<evidence type="ECO:0000313" key="6">
    <source>
        <dbReference type="EMBL" id="KAG2227356.1"/>
    </source>
</evidence>
<keyword evidence="3" id="KW-0274">FAD</keyword>
<dbReference type="PANTHER" id="PTHR43004">
    <property type="entry name" value="TRK SYSTEM POTASSIUM UPTAKE PROTEIN"/>
    <property type="match status" value="1"/>
</dbReference>
<dbReference type="EMBL" id="JAEPRB010000008">
    <property type="protein sequence ID" value="KAG2227356.1"/>
    <property type="molecule type" value="Genomic_DNA"/>
</dbReference>